<dbReference type="GO" id="GO:0046872">
    <property type="term" value="F:metal ion binding"/>
    <property type="evidence" value="ECO:0007669"/>
    <property type="project" value="UniProtKB-KW"/>
</dbReference>
<keyword evidence="12" id="KW-1185">Reference proteome</keyword>
<dbReference type="GO" id="GO:0004470">
    <property type="term" value="F:malic enzyme activity"/>
    <property type="evidence" value="ECO:0007669"/>
    <property type="project" value="InterPro"/>
</dbReference>
<comment type="cofactor">
    <cofactor evidence="7">
        <name>Mg(2+)</name>
        <dbReference type="ChEBI" id="CHEBI:18420"/>
    </cofactor>
    <cofactor evidence="7">
        <name>Mn(2+)</name>
        <dbReference type="ChEBI" id="CHEBI:29035"/>
    </cofactor>
    <text evidence="7">Divalent metal cations. Prefers magnesium or manganese.</text>
</comment>
<dbReference type="PIRSF" id="PIRSF000106">
    <property type="entry name" value="ME"/>
    <property type="match status" value="1"/>
</dbReference>
<dbReference type="EC" id="1.1.1.38" evidence="11"/>
<sequence>MDLKEKALKQHELWQGKLEVISKAKVETSEDLSIAYTPGVAEPCRKIAEDPEKVYKYTMKGNTVAVVTDGTAVLGLGDIGPEAALPVMEGKAVLFKEFAGIDAFPICLDTKDVDEIVKAVKYIAPGFGGINLEDISAPRCFEIEERLKAELNIPVFHDDQHGTAIVVLAGIINSLKIVQKKPNEMKVVINGAGAAGIAITKLLIKFGFKHIILCDKPGAIYRGADWTNPAQTKIAEITNPDNVKGTLKEVIKGADLFIGVSAPNIVTEEMIASMNKDAIVFAMANPVPEIMPDKAKAGGARIVGTGRSDFPNQVNNVLAFPGIFKGALKCRKQITDKMKIAAAYAIAGMIPESELNEENILPKPFQPGIADAVAEAVIKAAEEE</sequence>
<dbReference type="FunFam" id="3.40.50.720:FF:000095">
    <property type="entry name" value="NADP-dependent malic enzyme"/>
    <property type="match status" value="1"/>
</dbReference>
<evidence type="ECO:0000256" key="4">
    <source>
        <dbReference type="ARBA" id="ARBA00023002"/>
    </source>
</evidence>
<dbReference type="Gene3D" id="3.40.50.720">
    <property type="entry name" value="NAD(P)-binding Rossmann-like Domain"/>
    <property type="match status" value="1"/>
</dbReference>
<evidence type="ECO:0000256" key="2">
    <source>
        <dbReference type="ARBA" id="ARBA00008785"/>
    </source>
</evidence>
<dbReference type="GO" id="GO:0051287">
    <property type="term" value="F:NAD binding"/>
    <property type="evidence" value="ECO:0007669"/>
    <property type="project" value="InterPro"/>
</dbReference>
<dbReference type="HOGENOM" id="CLU_034446_2_1_0"/>
<dbReference type="eggNOG" id="COG0281">
    <property type="taxonomic scope" value="Bacteria"/>
</dbReference>
<evidence type="ECO:0000259" key="9">
    <source>
        <dbReference type="SMART" id="SM00919"/>
    </source>
</evidence>
<feature type="binding site" evidence="6">
    <location>
        <position position="315"/>
    </location>
    <ligand>
        <name>(S)-malate</name>
        <dbReference type="ChEBI" id="CHEBI:15589"/>
    </ligand>
</feature>
<dbReference type="CDD" id="cd05311">
    <property type="entry name" value="NAD_bind_2_malic_enz"/>
    <property type="match status" value="1"/>
</dbReference>
<dbReference type="FunFam" id="3.40.50.10380:FF:000003">
    <property type="entry name" value="NADP-dependent malic enzyme"/>
    <property type="match status" value="1"/>
</dbReference>
<dbReference type="Pfam" id="PF03949">
    <property type="entry name" value="Malic_M"/>
    <property type="match status" value="1"/>
</dbReference>
<feature type="active site" description="Proton acceptor" evidence="5">
    <location>
        <position position="91"/>
    </location>
</feature>
<gene>
    <name evidence="11" type="ordered locus">Kole_0487</name>
</gene>
<dbReference type="PANTHER" id="PTHR43237:SF4">
    <property type="entry name" value="NADP-DEPENDENT MALIC ENZYME"/>
    <property type="match status" value="1"/>
</dbReference>
<reference evidence="11 12" key="2">
    <citation type="journal article" date="2011" name="J. Bacteriol.">
        <title>Genome Sequence of Kosmotoga olearia Strain TBF 19.5.1, a Thermophilic Bacterium with a Wide Growth Temperature Range, Isolated from the Troll B Oil Platform in the North Sea.</title>
        <authorList>
            <person name="Swithers K.S."/>
            <person name="Dipippo J.L."/>
            <person name="Bruce D.C."/>
            <person name="Detter C."/>
            <person name="Tapia R."/>
            <person name="Han S."/>
            <person name="Goodwin L.A."/>
            <person name="Han J."/>
            <person name="Woyke T."/>
            <person name="Pitluck S."/>
            <person name="Pennacchio L."/>
            <person name="Nolan M."/>
            <person name="Mikhailova N."/>
            <person name="Land M.L."/>
            <person name="Nesbo C.L."/>
            <person name="Gogarten J.P."/>
            <person name="Noll K.M."/>
        </authorList>
    </citation>
    <scope>NUCLEOTIDE SEQUENCE [LARGE SCALE GENOMIC DNA]</scope>
    <source>
        <strain evidence="12">ATCC BAA-1733 / DSM 21960 / TBF 19.5.1</strain>
    </source>
</reference>
<feature type="binding site" evidence="7">
    <location>
        <position position="159"/>
    </location>
    <ligand>
        <name>a divalent metal cation</name>
        <dbReference type="ChEBI" id="CHEBI:60240"/>
    </ligand>
</feature>
<evidence type="ECO:0000313" key="12">
    <source>
        <dbReference type="Proteomes" id="UP000002382"/>
    </source>
</evidence>
<protein>
    <submittedName>
        <fullName evidence="11">Malate dehydrogenase (Oxaloacetate-decarboxylating)</fullName>
        <ecNumber evidence="11">1.1.1.38</ecNumber>
    </submittedName>
</protein>
<comment type="cofactor">
    <cofactor evidence="1">
        <name>Mn(2+)</name>
        <dbReference type="ChEBI" id="CHEBI:29035"/>
    </cofactor>
</comment>
<dbReference type="GO" id="GO:0016616">
    <property type="term" value="F:oxidoreductase activity, acting on the CH-OH group of donors, NAD or NADP as acceptor"/>
    <property type="evidence" value="ECO:0007669"/>
    <property type="project" value="InterPro"/>
</dbReference>
<dbReference type="InterPro" id="IPR001891">
    <property type="entry name" value="Malic_OxRdtase"/>
</dbReference>
<dbReference type="InterPro" id="IPR012301">
    <property type="entry name" value="Malic_N_dom"/>
</dbReference>
<dbReference type="SMART" id="SM00919">
    <property type="entry name" value="Malic_M"/>
    <property type="match status" value="1"/>
</dbReference>
<dbReference type="Pfam" id="PF00390">
    <property type="entry name" value="malic"/>
    <property type="match status" value="1"/>
</dbReference>
<dbReference type="SUPFAM" id="SSF51735">
    <property type="entry name" value="NAD(P)-binding Rossmann-fold domains"/>
    <property type="match status" value="1"/>
</dbReference>
<keyword evidence="4 11" id="KW-0560">Oxidoreductase</keyword>
<dbReference type="InterPro" id="IPR012302">
    <property type="entry name" value="Malic_NAD-bd"/>
</dbReference>
<dbReference type="Proteomes" id="UP000002382">
    <property type="component" value="Chromosome"/>
</dbReference>
<evidence type="ECO:0000256" key="5">
    <source>
        <dbReference type="PIRSR" id="PIRSR000106-1"/>
    </source>
</evidence>
<dbReference type="SMART" id="SM01274">
    <property type="entry name" value="malic"/>
    <property type="match status" value="1"/>
</dbReference>
<keyword evidence="3 7" id="KW-0479">Metal-binding</keyword>
<evidence type="ECO:0000256" key="7">
    <source>
        <dbReference type="PIRSR" id="PIRSR000106-3"/>
    </source>
</evidence>
<dbReference type="InterPro" id="IPR045213">
    <property type="entry name" value="Malic_NAD-bd_bact_type"/>
</dbReference>
<feature type="domain" description="Malic enzyme NAD-binding" evidence="9">
    <location>
        <begin position="160"/>
        <end position="382"/>
    </location>
</feature>
<dbReference type="InterPro" id="IPR037062">
    <property type="entry name" value="Malic_N_dom_sf"/>
</dbReference>
<accession>C5CE92</accession>
<evidence type="ECO:0000313" key="11">
    <source>
        <dbReference type="EMBL" id="ACR79210.1"/>
    </source>
</evidence>
<feature type="domain" description="Malic enzyme N-terminal" evidence="10">
    <location>
        <begin position="15"/>
        <end position="148"/>
    </location>
</feature>
<dbReference type="KEGG" id="kol:Kole_0487"/>
<dbReference type="Gene3D" id="3.40.50.10380">
    <property type="entry name" value="Malic enzyme, N-terminal domain"/>
    <property type="match status" value="1"/>
</dbReference>
<dbReference type="InterPro" id="IPR015884">
    <property type="entry name" value="Malic_enzyme_CS"/>
</dbReference>
<dbReference type="SUPFAM" id="SSF53223">
    <property type="entry name" value="Aminoacid dehydrogenase-like, N-terminal domain"/>
    <property type="match status" value="1"/>
</dbReference>
<dbReference type="InterPro" id="IPR046346">
    <property type="entry name" value="Aminoacid_DH-like_N_sf"/>
</dbReference>
<dbReference type="EMBL" id="CP001634">
    <property type="protein sequence ID" value="ACR79210.1"/>
    <property type="molecule type" value="Genomic_DNA"/>
</dbReference>
<proteinExistence type="inferred from homology"/>
<dbReference type="PROSITE" id="PS00331">
    <property type="entry name" value="MALIC_ENZYMES"/>
    <property type="match status" value="1"/>
</dbReference>
<dbReference type="AlphaFoldDB" id="C5CE92"/>
<dbReference type="InterPro" id="IPR051674">
    <property type="entry name" value="Malate_Decarboxylase"/>
</dbReference>
<evidence type="ECO:0000259" key="10">
    <source>
        <dbReference type="SMART" id="SM01274"/>
    </source>
</evidence>
<comment type="similarity">
    <text evidence="2 8">Belongs to the malic enzymes family.</text>
</comment>
<evidence type="ECO:0000256" key="6">
    <source>
        <dbReference type="PIRSR" id="PIRSR000106-2"/>
    </source>
</evidence>
<dbReference type="PANTHER" id="PTHR43237">
    <property type="entry name" value="NADP-DEPENDENT MALIC ENZYME"/>
    <property type="match status" value="1"/>
</dbReference>
<name>C5CE92_KOSOT</name>
<dbReference type="STRING" id="521045.Kole_0487"/>
<feature type="binding site" evidence="7">
    <location>
        <position position="133"/>
    </location>
    <ligand>
        <name>a divalent metal cation</name>
        <dbReference type="ChEBI" id="CHEBI:60240"/>
    </ligand>
</feature>
<evidence type="ECO:0000256" key="1">
    <source>
        <dbReference type="ARBA" id="ARBA00001936"/>
    </source>
</evidence>
<dbReference type="PRINTS" id="PR00072">
    <property type="entry name" value="MALOXRDTASE"/>
</dbReference>
<feature type="binding site" evidence="6">
    <location>
        <position position="285"/>
    </location>
    <ligand>
        <name>(S)-malate</name>
        <dbReference type="ChEBI" id="CHEBI:15589"/>
    </ligand>
</feature>
<dbReference type="OrthoDB" id="9805787at2"/>
<feature type="binding site" evidence="7">
    <location>
        <position position="134"/>
    </location>
    <ligand>
        <name>a divalent metal cation</name>
        <dbReference type="ChEBI" id="CHEBI:60240"/>
    </ligand>
</feature>
<organism evidence="11 12">
    <name type="scientific">Kosmotoga olearia (strain ATCC BAA-1733 / DSM 21960 / TBF 19.5.1)</name>
    <dbReference type="NCBI Taxonomy" id="521045"/>
    <lineage>
        <taxon>Bacteria</taxon>
        <taxon>Thermotogati</taxon>
        <taxon>Thermotogota</taxon>
        <taxon>Thermotogae</taxon>
        <taxon>Kosmotogales</taxon>
        <taxon>Kosmotogaceae</taxon>
        <taxon>Kosmotoga</taxon>
    </lineage>
</organism>
<evidence type="ECO:0000256" key="8">
    <source>
        <dbReference type="RuleBase" id="RU003427"/>
    </source>
</evidence>
<feature type="active site" description="Proton donor" evidence="5">
    <location>
        <position position="36"/>
    </location>
</feature>
<dbReference type="RefSeq" id="WP_012744997.1">
    <property type="nucleotide sequence ID" value="NC_012785.1"/>
</dbReference>
<reference evidence="11 12" key="1">
    <citation type="submission" date="2009-06" db="EMBL/GenBank/DDBJ databases">
        <title>Complete sequence of Thermotogales bacterium TBF 19.5.1.</title>
        <authorList>
            <consortium name="US DOE Joint Genome Institute"/>
            <person name="Lucas S."/>
            <person name="Copeland A."/>
            <person name="Lapidus A."/>
            <person name="Glavina del Rio T."/>
            <person name="Tice H."/>
            <person name="Bruce D."/>
            <person name="Goodwin L."/>
            <person name="Pitluck S."/>
            <person name="Chertkov O."/>
            <person name="Brettin T."/>
            <person name="Detter J.C."/>
            <person name="Han C."/>
            <person name="Schmutz J."/>
            <person name="Larimer F."/>
            <person name="Land M."/>
            <person name="Hauser L."/>
            <person name="Kyrpides N."/>
            <person name="Ovchinnikova G."/>
            <person name="Noll K."/>
        </authorList>
    </citation>
    <scope>NUCLEOTIDE SEQUENCE [LARGE SCALE GENOMIC DNA]</scope>
    <source>
        <strain evidence="12">ATCC BAA-1733 / DSM 21960 / TBF 19.5.1</strain>
    </source>
</reference>
<dbReference type="InterPro" id="IPR036291">
    <property type="entry name" value="NAD(P)-bd_dom_sf"/>
</dbReference>
<evidence type="ECO:0000256" key="3">
    <source>
        <dbReference type="ARBA" id="ARBA00022723"/>
    </source>
</evidence>